<comment type="caution">
    <text evidence="4">The sequence shown here is derived from an EMBL/GenBank/DDBJ whole genome shotgun (WGS) entry which is preliminary data.</text>
</comment>
<feature type="region of interest" description="Disordered" evidence="2">
    <location>
        <begin position="328"/>
        <end position="351"/>
    </location>
</feature>
<evidence type="ECO:0000256" key="2">
    <source>
        <dbReference type="SAM" id="MobiDB-lite"/>
    </source>
</evidence>
<protein>
    <recommendedName>
        <fullName evidence="3">CCHC-type domain-containing protein</fullName>
    </recommendedName>
</protein>
<evidence type="ECO:0000313" key="4">
    <source>
        <dbReference type="EMBL" id="KAK1662198.1"/>
    </source>
</evidence>
<dbReference type="EMBL" id="JAUUTY010000003">
    <property type="protein sequence ID" value="KAK1662198.1"/>
    <property type="molecule type" value="Genomic_DNA"/>
</dbReference>
<accession>A0AAD8WJ52</accession>
<dbReference type="InterPro" id="IPR036875">
    <property type="entry name" value="Znf_CCHC_sf"/>
</dbReference>
<keyword evidence="1" id="KW-0863">Zinc-finger</keyword>
<feature type="region of interest" description="Disordered" evidence="2">
    <location>
        <begin position="158"/>
        <end position="266"/>
    </location>
</feature>
<keyword evidence="1" id="KW-0862">Zinc</keyword>
<feature type="compositionally biased region" description="Polar residues" evidence="2">
    <location>
        <begin position="328"/>
        <end position="340"/>
    </location>
</feature>
<feature type="compositionally biased region" description="Gly residues" evidence="2">
    <location>
        <begin position="179"/>
        <end position="204"/>
    </location>
</feature>
<feature type="compositionally biased region" description="Low complexity" evidence="2">
    <location>
        <begin position="666"/>
        <end position="677"/>
    </location>
</feature>
<dbReference type="Gene3D" id="4.10.60.10">
    <property type="entry name" value="Zinc finger, CCHC-type"/>
    <property type="match status" value="1"/>
</dbReference>
<dbReference type="InterPro" id="IPR001878">
    <property type="entry name" value="Znf_CCHC"/>
</dbReference>
<proteinExistence type="predicted"/>
<dbReference type="PANTHER" id="PTHR33170">
    <property type="entry name" value="DUF4283 DOMAIN-CONTAINING PROTEIN-RELATED"/>
    <property type="match status" value="1"/>
</dbReference>
<evidence type="ECO:0000313" key="5">
    <source>
        <dbReference type="Proteomes" id="UP001231189"/>
    </source>
</evidence>
<dbReference type="GO" id="GO:0008270">
    <property type="term" value="F:zinc ion binding"/>
    <property type="evidence" value="ECO:0007669"/>
    <property type="project" value="UniProtKB-KW"/>
</dbReference>
<feature type="domain" description="CCHC-type" evidence="3">
    <location>
        <begin position="395"/>
        <end position="409"/>
    </location>
</feature>
<gene>
    <name evidence="4" type="ORF">QYE76_050357</name>
</gene>
<keyword evidence="1" id="KW-0479">Metal-binding</keyword>
<dbReference type="SMART" id="SM00343">
    <property type="entry name" value="ZnF_C2HC"/>
    <property type="match status" value="2"/>
</dbReference>
<dbReference type="Proteomes" id="UP001231189">
    <property type="component" value="Unassembled WGS sequence"/>
</dbReference>
<organism evidence="4 5">
    <name type="scientific">Lolium multiflorum</name>
    <name type="common">Italian ryegrass</name>
    <name type="synonym">Lolium perenne subsp. multiflorum</name>
    <dbReference type="NCBI Taxonomy" id="4521"/>
    <lineage>
        <taxon>Eukaryota</taxon>
        <taxon>Viridiplantae</taxon>
        <taxon>Streptophyta</taxon>
        <taxon>Embryophyta</taxon>
        <taxon>Tracheophyta</taxon>
        <taxon>Spermatophyta</taxon>
        <taxon>Magnoliopsida</taxon>
        <taxon>Liliopsida</taxon>
        <taxon>Poales</taxon>
        <taxon>Poaceae</taxon>
        <taxon>BOP clade</taxon>
        <taxon>Pooideae</taxon>
        <taxon>Poodae</taxon>
        <taxon>Poeae</taxon>
        <taxon>Poeae Chloroplast Group 2 (Poeae type)</taxon>
        <taxon>Loliodinae</taxon>
        <taxon>Loliinae</taxon>
        <taxon>Lolium</taxon>
    </lineage>
</organism>
<reference evidence="4" key="1">
    <citation type="submission" date="2023-07" db="EMBL/GenBank/DDBJ databases">
        <title>A chromosome-level genome assembly of Lolium multiflorum.</title>
        <authorList>
            <person name="Chen Y."/>
            <person name="Copetti D."/>
            <person name="Kolliker R."/>
            <person name="Studer B."/>
        </authorList>
    </citation>
    <scope>NUCLEOTIDE SEQUENCE</scope>
    <source>
        <strain evidence="4">02402/16</strain>
        <tissue evidence="4">Leaf</tissue>
    </source>
</reference>
<evidence type="ECO:0000259" key="3">
    <source>
        <dbReference type="PROSITE" id="PS50158"/>
    </source>
</evidence>
<dbReference type="SUPFAM" id="SSF57756">
    <property type="entry name" value="Retrovirus zinc finger-like domains"/>
    <property type="match status" value="1"/>
</dbReference>
<evidence type="ECO:0000256" key="1">
    <source>
        <dbReference type="PROSITE-ProRule" id="PRU00047"/>
    </source>
</evidence>
<keyword evidence="5" id="KW-1185">Reference proteome</keyword>
<dbReference type="GO" id="GO:0003676">
    <property type="term" value="F:nucleic acid binding"/>
    <property type="evidence" value="ECO:0007669"/>
    <property type="project" value="InterPro"/>
</dbReference>
<dbReference type="PROSITE" id="PS50158">
    <property type="entry name" value="ZF_CCHC"/>
    <property type="match status" value="1"/>
</dbReference>
<dbReference type="PANTHER" id="PTHR33170:SF40">
    <property type="entry name" value="OS04G0557100 PROTEIN"/>
    <property type="match status" value="1"/>
</dbReference>
<feature type="region of interest" description="Disordered" evidence="2">
    <location>
        <begin position="641"/>
        <end position="684"/>
    </location>
</feature>
<sequence>MQRESARMLGMFSDPISVSPSPSKSFTPAKKDAVLLPSTFFLDDFDAKEWILVHRRRKTRAQIGSHHKPMCSSVRQQCQFQIPMCSSRDQREVFEKTFSPKSIVGHMGCQFSDRWAPVRGCDRSDVSGIVKLTGGCRRLVGFRSYPFHPAPLVSSRAAASGHTTMSNRGGGFNPNRGRGYNGGAGRGNGGGRWNGGGGNFGPGRGNNFFEGSSSGTAGQGDGNRDSEYRGGGFDGVFRAGYGNSEGDRGRSNYGQGYNRTADRRPYAGQGNFAYRRTNTGTGARDTRLDSARPASFESDVHGLSAEQVLLVKEAANAFAKQLAGLSNGSQGAAQRSTAPSVVQPVDAPGRQTQGVQRAEATLLAVAGISTQVDDVATNQQSADFQMAKKKKGSGCFRCGQAGHCLNDCKAIICECCQSTEHISSNCPLLSAPKPNMVMYGLAHEELMFWDVPMSTNVRPRLENTRMGRVTISGGELTIPEIIVQLQWIVPDEAYQWDVVRVEDNVYRVNFPSKMDLVRVQHFGRFNVPNSEIYMSFDFWKRSVEPIWRAHEVWVRVYDLPTSVLDDYLAMWSIGNLFGKTIDIDITFTRANDVLRMYIICLDPSLIPARMDIRVQDEFYRMRFEVEGDQPVRADDVVMNEANNGEGDMEHDGPNGNIEQPGSVDENNSVNQQSGQNGTTNLPSDIQGQRLALSPFQFGVAGSETFLNGEMLLAVPKSPNVKFSAEIENRLQGFECSQSLATEFAAEMTNRVHVQNLSPIVQAASFAADDFVGLTEHSPAQPDAQENLLAAQPSMHEAMQGTSIGGIDEAARPTTPCTVSTPVGVPEVLTHAHYDFDTNSNSQDVVLPPVSNIAYLNKIVADPIKGKPSLDEVINFGGILPNAEVGLRSSDRLRAQPNADATQLERAMMIAQQRNNLHTQGYTTGGFLDTTMGVPPPGRSAGDYGYWMQPYADGYSGFLLPGYWVATH</sequence>
<dbReference type="AlphaFoldDB" id="A0AAD8WJ52"/>
<name>A0AAD8WJ52_LOLMU</name>